<gene>
    <name evidence="1" type="ORF">EK21DRAFT_117714</name>
</gene>
<protein>
    <submittedName>
        <fullName evidence="1">Uncharacterized protein</fullName>
    </submittedName>
</protein>
<evidence type="ECO:0000313" key="1">
    <source>
        <dbReference type="EMBL" id="KAF2024517.1"/>
    </source>
</evidence>
<sequence length="202" mass="23023">MAFPFLQLSTELRSVIYATPISYNIEGVKVIHRTDSSKARDVPKKLLFSLAHVCKQLRAEWLPLYLASLRIDLKLEDLNYFLCTFCNFSPDTTIVQATALKAITVYIDDATQWDANDDIPSADPLQFSKLRLDCPELTCAFDSDESLYKVATTPGSSSARHWFRPERFCCIAATSHTSSTLTTRDGLHYHVATSWRRFIYIR</sequence>
<comment type="caution">
    <text evidence="1">The sequence shown here is derived from an EMBL/GenBank/DDBJ whole genome shotgun (WGS) entry which is preliminary data.</text>
</comment>
<dbReference type="AlphaFoldDB" id="A0A9P4GZX6"/>
<accession>A0A9P4GZX6</accession>
<organism evidence="1 2">
    <name type="scientific">Setomelanomma holmii</name>
    <dbReference type="NCBI Taxonomy" id="210430"/>
    <lineage>
        <taxon>Eukaryota</taxon>
        <taxon>Fungi</taxon>
        <taxon>Dikarya</taxon>
        <taxon>Ascomycota</taxon>
        <taxon>Pezizomycotina</taxon>
        <taxon>Dothideomycetes</taxon>
        <taxon>Pleosporomycetidae</taxon>
        <taxon>Pleosporales</taxon>
        <taxon>Pleosporineae</taxon>
        <taxon>Phaeosphaeriaceae</taxon>
        <taxon>Setomelanomma</taxon>
    </lineage>
</organism>
<reference evidence="1" key="1">
    <citation type="journal article" date="2020" name="Stud. Mycol.">
        <title>101 Dothideomycetes genomes: a test case for predicting lifestyles and emergence of pathogens.</title>
        <authorList>
            <person name="Haridas S."/>
            <person name="Albert R."/>
            <person name="Binder M."/>
            <person name="Bloem J."/>
            <person name="Labutti K."/>
            <person name="Salamov A."/>
            <person name="Andreopoulos B."/>
            <person name="Baker S."/>
            <person name="Barry K."/>
            <person name="Bills G."/>
            <person name="Bluhm B."/>
            <person name="Cannon C."/>
            <person name="Castanera R."/>
            <person name="Culley D."/>
            <person name="Daum C."/>
            <person name="Ezra D."/>
            <person name="Gonzalez J."/>
            <person name="Henrissat B."/>
            <person name="Kuo A."/>
            <person name="Liang C."/>
            <person name="Lipzen A."/>
            <person name="Lutzoni F."/>
            <person name="Magnuson J."/>
            <person name="Mondo S."/>
            <person name="Nolan M."/>
            <person name="Ohm R."/>
            <person name="Pangilinan J."/>
            <person name="Park H.-J."/>
            <person name="Ramirez L."/>
            <person name="Alfaro M."/>
            <person name="Sun H."/>
            <person name="Tritt A."/>
            <person name="Yoshinaga Y."/>
            <person name="Zwiers L.-H."/>
            <person name="Turgeon B."/>
            <person name="Goodwin S."/>
            <person name="Spatafora J."/>
            <person name="Crous P."/>
            <person name="Grigoriev I."/>
        </authorList>
    </citation>
    <scope>NUCLEOTIDE SEQUENCE</scope>
    <source>
        <strain evidence="1">CBS 110217</strain>
    </source>
</reference>
<evidence type="ECO:0000313" key="2">
    <source>
        <dbReference type="Proteomes" id="UP000799777"/>
    </source>
</evidence>
<dbReference type="Proteomes" id="UP000799777">
    <property type="component" value="Unassembled WGS sequence"/>
</dbReference>
<name>A0A9P4GZX6_9PLEO</name>
<keyword evidence="2" id="KW-1185">Reference proteome</keyword>
<dbReference type="EMBL" id="ML978293">
    <property type="protein sequence ID" value="KAF2024517.1"/>
    <property type="molecule type" value="Genomic_DNA"/>
</dbReference>
<dbReference type="OrthoDB" id="3691533at2759"/>
<proteinExistence type="predicted"/>